<protein>
    <submittedName>
        <fullName evidence="2">Transposase</fullName>
    </submittedName>
</protein>
<feature type="compositionally biased region" description="Basic residues" evidence="1">
    <location>
        <begin position="37"/>
        <end position="50"/>
    </location>
</feature>
<name>A0ABX1ILJ8_STRGB</name>
<keyword evidence="3" id="KW-1185">Reference proteome</keyword>
<organism evidence="2 3">
    <name type="scientific">Streptomyces galbus</name>
    <dbReference type="NCBI Taxonomy" id="33898"/>
    <lineage>
        <taxon>Bacteria</taxon>
        <taxon>Bacillati</taxon>
        <taxon>Actinomycetota</taxon>
        <taxon>Actinomycetes</taxon>
        <taxon>Kitasatosporales</taxon>
        <taxon>Streptomycetaceae</taxon>
        <taxon>Streptomyces</taxon>
    </lineage>
</organism>
<reference evidence="2 3" key="1">
    <citation type="submission" date="2020-04" db="EMBL/GenBank/DDBJ databases">
        <title>Genome sequence of Streptomyces galbus strain I339.</title>
        <authorList>
            <person name="Silva E.A.N."/>
            <person name="Merces M."/>
            <person name="Castelo Branco A.P.O.T."/>
            <person name="Vasconcelos P.C."/>
            <person name="Costa N.P."/>
            <person name="Marinho G.C.S."/>
            <person name="Oliveira C.J.B."/>
            <person name="Araujo D."/>
            <person name="Rodrigues Junior V.S."/>
            <person name="Almeida R."/>
            <person name="Silva Filho U.R."/>
            <person name="Andrade A.S.A."/>
            <person name="Cibulski S.P."/>
        </authorList>
    </citation>
    <scope>NUCLEOTIDE SEQUENCE [LARGE SCALE GENOMIC DNA]</scope>
    <source>
        <strain evidence="2 3">I339</strain>
    </source>
</reference>
<proteinExistence type="predicted"/>
<comment type="caution">
    <text evidence="2">The sequence shown here is derived from an EMBL/GenBank/DDBJ whole genome shotgun (WGS) entry which is preliminary data.</text>
</comment>
<dbReference type="PANTHER" id="PTHR30007:SF1">
    <property type="entry name" value="BLR1914 PROTEIN"/>
    <property type="match status" value="1"/>
</dbReference>
<sequence length="212" mass="23197">MADRARTLRPLGRRRHPRPAPCRSPAAGGGRLAGRPGLHHRAGPPAHRRQRGLEERGLGRSRGGLTSKIHRACDGRGRPLPFAVTAGIRNDCTQAEAVIDEIRVTRRRPGRPASARSGWWPTKATRPAPSAPTCADAASRRPFPNASTNSRADADAANGRAASTRPSTRRNVVERCFHRLKQRRGIATHYDKQPDRYLTAITLDSTLIGLQK</sequence>
<dbReference type="PANTHER" id="PTHR30007">
    <property type="entry name" value="PHP DOMAIN PROTEIN"/>
    <property type="match status" value="1"/>
</dbReference>
<gene>
    <name evidence="2" type="ORF">HF200_12040</name>
</gene>
<feature type="region of interest" description="Disordered" evidence="1">
    <location>
        <begin position="107"/>
        <end position="170"/>
    </location>
</feature>
<dbReference type="EMBL" id="JAAXMD010000088">
    <property type="protein sequence ID" value="NKQ25163.1"/>
    <property type="molecule type" value="Genomic_DNA"/>
</dbReference>
<evidence type="ECO:0000313" key="3">
    <source>
        <dbReference type="Proteomes" id="UP000744032"/>
    </source>
</evidence>
<accession>A0ABX1ILJ8</accession>
<evidence type="ECO:0000256" key="1">
    <source>
        <dbReference type="SAM" id="MobiDB-lite"/>
    </source>
</evidence>
<feature type="region of interest" description="Disordered" evidence="1">
    <location>
        <begin position="1"/>
        <end position="76"/>
    </location>
</feature>
<evidence type="ECO:0000313" key="2">
    <source>
        <dbReference type="EMBL" id="NKQ25163.1"/>
    </source>
</evidence>
<dbReference type="Proteomes" id="UP000744032">
    <property type="component" value="Unassembled WGS sequence"/>
</dbReference>
<feature type="compositionally biased region" description="Low complexity" evidence="1">
    <location>
        <begin position="149"/>
        <end position="163"/>
    </location>
</feature>